<dbReference type="GO" id="GO:0019825">
    <property type="term" value="F:oxygen binding"/>
    <property type="evidence" value="ECO:0007669"/>
    <property type="project" value="InterPro"/>
</dbReference>
<reference evidence="7" key="1">
    <citation type="submission" date="2016-10" db="EMBL/GenBank/DDBJ databases">
        <authorList>
            <person name="Varghese N."/>
            <person name="Submissions S."/>
        </authorList>
    </citation>
    <scope>NUCLEOTIDE SEQUENCE [LARGE SCALE GENOMIC DNA]</scope>
    <source>
        <strain evidence="7">CGMCC 1.10369</strain>
    </source>
</reference>
<dbReference type="GO" id="GO:0007165">
    <property type="term" value="P:signal transduction"/>
    <property type="evidence" value="ECO:0007669"/>
    <property type="project" value="UniProtKB-KW"/>
</dbReference>
<dbReference type="EMBL" id="FNIL01000003">
    <property type="protein sequence ID" value="SDN75818.1"/>
    <property type="molecule type" value="Genomic_DNA"/>
</dbReference>
<dbReference type="PROSITE" id="PS50111">
    <property type="entry name" value="CHEMOTAXIS_TRANSDUC_2"/>
    <property type="match status" value="1"/>
</dbReference>
<dbReference type="GO" id="GO:0006935">
    <property type="term" value="P:chemotaxis"/>
    <property type="evidence" value="ECO:0007669"/>
    <property type="project" value="InterPro"/>
</dbReference>
<dbReference type="Pfam" id="PF11563">
    <property type="entry name" value="Protoglobin"/>
    <property type="match status" value="1"/>
</dbReference>
<dbReference type="GO" id="GO:0004888">
    <property type="term" value="F:transmembrane signaling receptor activity"/>
    <property type="evidence" value="ECO:0007669"/>
    <property type="project" value="InterPro"/>
</dbReference>
<dbReference type="CDD" id="cd01068">
    <property type="entry name" value="globin_sensor"/>
    <property type="match status" value="1"/>
</dbReference>
<dbReference type="InterPro" id="IPR044398">
    <property type="entry name" value="Globin-sensor_dom"/>
</dbReference>
<dbReference type="PANTHER" id="PTHR32089:SF118">
    <property type="entry name" value="HEME-BASED AEROTACTIC TRANSDUCER HEMAT"/>
    <property type="match status" value="1"/>
</dbReference>
<dbReference type="InterPro" id="IPR004089">
    <property type="entry name" value="MCPsignal_dom"/>
</dbReference>
<dbReference type="GO" id="GO:0020037">
    <property type="term" value="F:heme binding"/>
    <property type="evidence" value="ECO:0007669"/>
    <property type="project" value="InterPro"/>
</dbReference>
<dbReference type="InterPro" id="IPR004090">
    <property type="entry name" value="Chemotax_Me-accpt_rcpt"/>
</dbReference>
<gene>
    <name evidence="6" type="ORF">SAMN04488053_103157</name>
</gene>
<evidence type="ECO:0000313" key="6">
    <source>
        <dbReference type="EMBL" id="SDN75818.1"/>
    </source>
</evidence>
<dbReference type="Gene3D" id="1.10.287.950">
    <property type="entry name" value="Methyl-accepting chemotaxis protein"/>
    <property type="match status" value="1"/>
</dbReference>
<name>A0A1H0E0G0_9BACI</name>
<dbReference type="PANTHER" id="PTHR32089">
    <property type="entry name" value="METHYL-ACCEPTING CHEMOTAXIS PROTEIN MCPB"/>
    <property type="match status" value="1"/>
</dbReference>
<dbReference type="RefSeq" id="WP_090842110.1">
    <property type="nucleotide sequence ID" value="NZ_FNIL01000003.1"/>
</dbReference>
<dbReference type="InterPro" id="IPR009050">
    <property type="entry name" value="Globin-like_sf"/>
</dbReference>
<dbReference type="SMART" id="SM00283">
    <property type="entry name" value="MA"/>
    <property type="match status" value="1"/>
</dbReference>
<organism evidence="6 7">
    <name type="scientific">Alkalicoccus daliensis</name>
    <dbReference type="NCBI Taxonomy" id="745820"/>
    <lineage>
        <taxon>Bacteria</taxon>
        <taxon>Bacillati</taxon>
        <taxon>Bacillota</taxon>
        <taxon>Bacilli</taxon>
        <taxon>Bacillales</taxon>
        <taxon>Bacillaceae</taxon>
        <taxon>Alkalicoccus</taxon>
    </lineage>
</organism>
<dbReference type="SUPFAM" id="SSF46458">
    <property type="entry name" value="Globin-like"/>
    <property type="match status" value="1"/>
</dbReference>
<protein>
    <submittedName>
        <fullName evidence="6">Heam-based aerotactic trancducer</fullName>
    </submittedName>
</protein>
<keyword evidence="7" id="KW-1185">Reference proteome</keyword>
<evidence type="ECO:0000256" key="4">
    <source>
        <dbReference type="SAM" id="MobiDB-lite"/>
    </source>
</evidence>
<dbReference type="Gene3D" id="1.10.490.10">
    <property type="entry name" value="Globins"/>
    <property type="match status" value="1"/>
</dbReference>
<dbReference type="PRINTS" id="PR00260">
    <property type="entry name" value="CHEMTRNSDUCR"/>
</dbReference>
<evidence type="ECO:0000256" key="1">
    <source>
        <dbReference type="ARBA" id="ARBA00023224"/>
    </source>
</evidence>
<dbReference type="STRING" id="745820.SAMN04488053_103157"/>
<dbReference type="AlphaFoldDB" id="A0A1H0E0G0"/>
<proteinExistence type="inferred from homology"/>
<evidence type="ECO:0000256" key="3">
    <source>
        <dbReference type="PROSITE-ProRule" id="PRU00284"/>
    </source>
</evidence>
<feature type="domain" description="Methyl-accepting transducer" evidence="5">
    <location>
        <begin position="201"/>
        <end position="432"/>
    </location>
</feature>
<dbReference type="GO" id="GO:0016020">
    <property type="term" value="C:membrane"/>
    <property type="evidence" value="ECO:0007669"/>
    <property type="project" value="InterPro"/>
</dbReference>
<dbReference type="Pfam" id="PF00015">
    <property type="entry name" value="MCPsignal"/>
    <property type="match status" value="1"/>
</dbReference>
<keyword evidence="1 3" id="KW-0807">Transducer</keyword>
<comment type="similarity">
    <text evidence="2">Belongs to the methyl-accepting chemotaxis (MCP) protein family.</text>
</comment>
<feature type="region of interest" description="Disordered" evidence="4">
    <location>
        <begin position="233"/>
        <end position="252"/>
    </location>
</feature>
<evidence type="ECO:0000256" key="2">
    <source>
        <dbReference type="ARBA" id="ARBA00029447"/>
    </source>
</evidence>
<dbReference type="InterPro" id="IPR039379">
    <property type="entry name" value="Protoglobin_sensor_dom"/>
</dbReference>
<evidence type="ECO:0000259" key="5">
    <source>
        <dbReference type="PROSITE" id="PS50111"/>
    </source>
</evidence>
<dbReference type="SUPFAM" id="SSF58104">
    <property type="entry name" value="Methyl-accepting chemotaxis protein (MCP) signaling domain"/>
    <property type="match status" value="1"/>
</dbReference>
<dbReference type="InterPro" id="IPR012292">
    <property type="entry name" value="Globin/Proto"/>
</dbReference>
<evidence type="ECO:0000313" key="7">
    <source>
        <dbReference type="Proteomes" id="UP000198778"/>
    </source>
</evidence>
<sequence>MKWFQRQKTNEETGTALLEKKEQIMLQIQPGSEIEKQLRMTGLNEETLYILQSLQPLINHNINELIDFFYENLEIKPHLMEIINKNSSVERLKQTLRVHIVEMFSGRLDEEFIEKRIRIAKIHVKIGLEPKWYLSSYQALQIKIFHLIYQEFKEKDLTDAVDAVSKMLSLEQQLVLEAFENEMEDTRKREAALREQLDEYITGKSEELGAVAEETNASIQEMMAQAEEITFKSQEGTSLSNESKKAAQDGQGRLESLAGVMSETTERIQTIDKQMKELASFSKEIQDIVGIVQGIADETNLLALNAAIEAARAGEHGRGFAIVADEVRKLSEQTKNSVVKVKDLTDQTDAGVQENAKLSRQIAESIEEGNEYVSTVQDSFKLILTKMESAVGKNTDIENELVAFVDVVKEVSKASNQISITAEELLDHSKNL</sequence>
<accession>A0A1H0E0G0</accession>
<dbReference type="Proteomes" id="UP000198778">
    <property type="component" value="Unassembled WGS sequence"/>
</dbReference>